<dbReference type="AlphaFoldDB" id="A0A653DAJ0"/>
<keyword evidence="3" id="KW-1185">Reference proteome</keyword>
<feature type="compositionally biased region" description="Basic and acidic residues" evidence="1">
    <location>
        <begin position="173"/>
        <end position="186"/>
    </location>
</feature>
<feature type="compositionally biased region" description="Polar residues" evidence="1">
    <location>
        <begin position="503"/>
        <end position="519"/>
    </location>
</feature>
<feature type="compositionally biased region" description="Basic and acidic residues" evidence="1">
    <location>
        <begin position="359"/>
        <end position="369"/>
    </location>
</feature>
<evidence type="ECO:0000313" key="3">
    <source>
        <dbReference type="Proteomes" id="UP000410492"/>
    </source>
</evidence>
<dbReference type="EMBL" id="CAACVG010011010">
    <property type="protein sequence ID" value="VEN57210.1"/>
    <property type="molecule type" value="Genomic_DNA"/>
</dbReference>
<proteinExistence type="predicted"/>
<gene>
    <name evidence="2" type="ORF">CALMAC_LOCUS15878</name>
</gene>
<dbReference type="OrthoDB" id="4066896at2759"/>
<feature type="region of interest" description="Disordered" evidence="1">
    <location>
        <begin position="358"/>
        <end position="459"/>
    </location>
</feature>
<feature type="compositionally biased region" description="Basic and acidic residues" evidence="1">
    <location>
        <begin position="292"/>
        <end position="303"/>
    </location>
</feature>
<feature type="non-terminal residue" evidence="2">
    <location>
        <position position="592"/>
    </location>
</feature>
<organism evidence="2 3">
    <name type="scientific">Callosobruchus maculatus</name>
    <name type="common">Southern cowpea weevil</name>
    <name type="synonym">Pulse bruchid</name>
    <dbReference type="NCBI Taxonomy" id="64391"/>
    <lineage>
        <taxon>Eukaryota</taxon>
        <taxon>Metazoa</taxon>
        <taxon>Ecdysozoa</taxon>
        <taxon>Arthropoda</taxon>
        <taxon>Hexapoda</taxon>
        <taxon>Insecta</taxon>
        <taxon>Pterygota</taxon>
        <taxon>Neoptera</taxon>
        <taxon>Endopterygota</taxon>
        <taxon>Coleoptera</taxon>
        <taxon>Polyphaga</taxon>
        <taxon>Cucujiformia</taxon>
        <taxon>Chrysomeloidea</taxon>
        <taxon>Chrysomelidae</taxon>
        <taxon>Bruchinae</taxon>
        <taxon>Bruchini</taxon>
        <taxon>Callosobruchus</taxon>
    </lineage>
</organism>
<evidence type="ECO:0000313" key="2">
    <source>
        <dbReference type="EMBL" id="VEN57210.1"/>
    </source>
</evidence>
<accession>A0A653DAJ0</accession>
<name>A0A653DAJ0_CALMS</name>
<feature type="region of interest" description="Disordered" evidence="1">
    <location>
        <begin position="172"/>
        <end position="219"/>
    </location>
</feature>
<feature type="region of interest" description="Disordered" evidence="1">
    <location>
        <begin position="240"/>
        <end position="323"/>
    </location>
</feature>
<sequence length="592" mass="66044">MSRWHEECFGHCDECHRAHAPPHEDPYKLMTVGAVRYGMRAVSPPPPGAGRSGLRYRAVPGCWPSPICDDAVGVDSAVVPMPVSRIPPINSLDIISCANRMDASDATATLSVSDQQRLQTVRDHVLYGGKCLLKKRCALVRPQVYARLAADSEDLATLDRLPRFRFGGNRASAADKRYRDLSERLKRSTPVPPPRNRHPSRSTPQTSPTPPEDTADCSERVAPLRSSSFSQVDYCSDNNKYVKRASPDPISKETATLPRSKNTSRPTTPTPEPLFVVKVTDSDGNPSNVSEPFKKPTSNDKKRDKSRRRKGIYISQWPNNYQGSEDVIPQFVEDEDFSSPDNNTQLLQDSIVEISKLQSPEKDPWESPKEPQSPEDSELVPKWPLARPKQPSGSPDDKAKHVNLFRTDSLSDAEPEVSECKSDQVSFIPSDISDCESRVSASTEPTSPTPRRYSKRPLRGPYGQMLEAEMKKPEARKNLSNDLKFLEDLSNLTERSRTVTPRDLNNSLDETKSNSQLYSPKQLHQRKISADNLIVPTDNNKKLVVSHQRTTSSPSKLQDFANIEVSSELLEQLLRGSSEQLAAADVQQNQNV</sequence>
<protein>
    <submittedName>
        <fullName evidence="2">Uncharacterized protein</fullName>
    </submittedName>
</protein>
<feature type="region of interest" description="Disordered" evidence="1">
    <location>
        <begin position="496"/>
        <end position="525"/>
    </location>
</feature>
<feature type="compositionally biased region" description="Polar residues" evidence="1">
    <location>
        <begin position="253"/>
        <end position="267"/>
    </location>
</feature>
<dbReference type="Proteomes" id="UP000410492">
    <property type="component" value="Unassembled WGS sequence"/>
</dbReference>
<reference evidence="2 3" key="1">
    <citation type="submission" date="2019-01" db="EMBL/GenBank/DDBJ databases">
        <authorList>
            <person name="Sayadi A."/>
        </authorList>
    </citation>
    <scope>NUCLEOTIDE SEQUENCE [LARGE SCALE GENOMIC DNA]</scope>
</reference>
<evidence type="ECO:0000256" key="1">
    <source>
        <dbReference type="SAM" id="MobiDB-lite"/>
    </source>
</evidence>